<feature type="chain" id="PRO_5025670498" evidence="3">
    <location>
        <begin position="21"/>
        <end position="455"/>
    </location>
</feature>
<keyword evidence="2" id="KW-1133">Transmembrane helix</keyword>
<feature type="compositionally biased region" description="Basic and acidic residues" evidence="1">
    <location>
        <begin position="406"/>
        <end position="420"/>
    </location>
</feature>
<dbReference type="EMBL" id="GIFK01002401">
    <property type="protein sequence ID" value="NBJ60104.1"/>
    <property type="molecule type" value="Transcribed_RNA"/>
</dbReference>
<feature type="transmembrane region" description="Helical" evidence="2">
    <location>
        <begin position="161"/>
        <end position="178"/>
    </location>
</feature>
<dbReference type="AlphaFoldDB" id="A0A6B2E9U9"/>
<feature type="transmembrane region" description="Helical" evidence="2">
    <location>
        <begin position="185"/>
        <end position="203"/>
    </location>
</feature>
<feature type="signal peptide" evidence="3">
    <location>
        <begin position="1"/>
        <end position="20"/>
    </location>
</feature>
<evidence type="ECO:0000256" key="1">
    <source>
        <dbReference type="SAM" id="MobiDB-lite"/>
    </source>
</evidence>
<keyword evidence="2" id="KW-0472">Membrane</keyword>
<sequence length="455" mass="52380">MRLSLNGLGFFLILLSKVVADEAEIPEDWIEPHAWGNVQKVSGSRGHLGVEKLENPGIGEHCPKDEAHQFYRKLVSFLFDPSKMRETPDGDKMIRSVHLHVTRELLERLQEAQTARDIDSVVFEVIELSREGRIEQIKEYVMSYTDVIGFYSNEIYNSDTLLFFSFAVVTLAFVWFVSRRMQRNIVLVFILTIMTISFCLMYLDCNRRLEIKKLLELNMQNEKDPCEVKGSLFFWSKYSEDDCFKHLMKSYGPQRSICGPTEVFISFFSHLTVMQIITFMKESHAEVKDIFKNYSYVELLTIMPFICIITYLVMSIVFKYSFMYILPSVMRSINDHREIQGGGVRGHNVRNPELQNQDSDRLVLSGESVQRLLTLLRQNSTVTLREAEGALETDDRDRVQALNNEKPSEHSEGKESEENPHTPQAITENEGAIDDNCDKIPSEAIEGEANPQNSL</sequence>
<evidence type="ECO:0000256" key="2">
    <source>
        <dbReference type="SAM" id="Phobius"/>
    </source>
</evidence>
<name>A0A6B2E9U9_9DIPT</name>
<evidence type="ECO:0000256" key="3">
    <source>
        <dbReference type="SAM" id="SignalP"/>
    </source>
</evidence>
<reference evidence="4" key="1">
    <citation type="submission" date="2019-10" db="EMBL/GenBank/DDBJ databases">
        <title>Short sand fly seasons in Tbilisi, Georgia, hinder development of host immunity to saliva of the visceral leishmaniasis vector Phlebotomus kandelakii.</title>
        <authorList>
            <person name="Oliveira F."/>
            <person name="Giorgobiani E."/>
            <person name="Guimaraes-Costa A.B."/>
            <person name="Abdeladhim M."/>
            <person name="Oristian J."/>
            <person name="Tskhvaradze L."/>
            <person name="Tsertsvadze N."/>
            <person name="Zakalashvili M."/>
            <person name="Valenzuela J.G."/>
            <person name="Kamhawi S."/>
        </authorList>
    </citation>
    <scope>NUCLEOTIDE SEQUENCE</scope>
    <source>
        <strain evidence="4">Wild-capture in Tbilisi</strain>
        <tissue evidence="4">Salivary glands</tissue>
    </source>
</reference>
<keyword evidence="3" id="KW-0732">Signal</keyword>
<organism evidence="4">
    <name type="scientific">Phlebotomus kandelakii</name>
    <dbReference type="NCBI Taxonomy" id="1109342"/>
    <lineage>
        <taxon>Eukaryota</taxon>
        <taxon>Metazoa</taxon>
        <taxon>Ecdysozoa</taxon>
        <taxon>Arthropoda</taxon>
        <taxon>Hexapoda</taxon>
        <taxon>Insecta</taxon>
        <taxon>Pterygota</taxon>
        <taxon>Neoptera</taxon>
        <taxon>Endopterygota</taxon>
        <taxon>Diptera</taxon>
        <taxon>Nematocera</taxon>
        <taxon>Psychodoidea</taxon>
        <taxon>Psychodidae</taxon>
        <taxon>Phlebotomus</taxon>
        <taxon>Larroussius</taxon>
    </lineage>
</organism>
<feature type="transmembrane region" description="Helical" evidence="2">
    <location>
        <begin position="302"/>
        <end position="322"/>
    </location>
</feature>
<accession>A0A6B2E9U9</accession>
<feature type="region of interest" description="Disordered" evidence="1">
    <location>
        <begin position="392"/>
        <end position="455"/>
    </location>
</feature>
<protein>
    <submittedName>
        <fullName evidence="4">Putative secreted protein</fullName>
    </submittedName>
</protein>
<evidence type="ECO:0000313" key="4">
    <source>
        <dbReference type="EMBL" id="NBJ60104.1"/>
    </source>
</evidence>
<proteinExistence type="predicted"/>
<keyword evidence="2" id="KW-0812">Transmembrane</keyword>